<dbReference type="InterPro" id="IPR019179">
    <property type="entry name" value="CC149"/>
</dbReference>
<feature type="compositionally biased region" description="Polar residues" evidence="2">
    <location>
        <begin position="1"/>
        <end position="37"/>
    </location>
</feature>
<proteinExistence type="predicted"/>
<evidence type="ECO:0000313" key="3">
    <source>
        <dbReference type="EMBL" id="KAK4114634.1"/>
    </source>
</evidence>
<keyword evidence="4" id="KW-1185">Reference proteome</keyword>
<reference evidence="3" key="1">
    <citation type="journal article" date="2023" name="Mol. Phylogenet. Evol.">
        <title>Genome-scale phylogeny and comparative genomics of the fungal order Sordariales.</title>
        <authorList>
            <person name="Hensen N."/>
            <person name="Bonometti L."/>
            <person name="Westerberg I."/>
            <person name="Brannstrom I.O."/>
            <person name="Guillou S."/>
            <person name="Cros-Aarteil S."/>
            <person name="Calhoun S."/>
            <person name="Haridas S."/>
            <person name="Kuo A."/>
            <person name="Mondo S."/>
            <person name="Pangilinan J."/>
            <person name="Riley R."/>
            <person name="LaButti K."/>
            <person name="Andreopoulos B."/>
            <person name="Lipzen A."/>
            <person name="Chen C."/>
            <person name="Yan M."/>
            <person name="Daum C."/>
            <person name="Ng V."/>
            <person name="Clum A."/>
            <person name="Steindorff A."/>
            <person name="Ohm R.A."/>
            <person name="Martin F."/>
            <person name="Silar P."/>
            <person name="Natvig D.O."/>
            <person name="Lalanne C."/>
            <person name="Gautier V."/>
            <person name="Ament-Velasquez S.L."/>
            <person name="Kruys A."/>
            <person name="Hutchinson M.I."/>
            <person name="Powell A.J."/>
            <person name="Barry K."/>
            <person name="Miller A.N."/>
            <person name="Grigoriev I.V."/>
            <person name="Debuchy R."/>
            <person name="Gladieux P."/>
            <person name="Hiltunen Thoren M."/>
            <person name="Johannesson H."/>
        </authorList>
    </citation>
    <scope>NUCLEOTIDE SEQUENCE</scope>
    <source>
        <strain evidence="3">CBS 508.74</strain>
    </source>
</reference>
<evidence type="ECO:0000313" key="4">
    <source>
        <dbReference type="Proteomes" id="UP001302812"/>
    </source>
</evidence>
<sequence length="315" mass="34443">MPGLDNHNTSGPSGRTNPNGNRSASSKPQKGPSQLPQSPGWEHTPPKPSPLSNPQQGEVKDSESRNALITSNGQSNGLNGKKQNGLGNGSAALGALQLTKGSLPELPPQDDKEKRLQPLMNELTMLDKRIDPNLDIFQQARLMKEKRKQAEAERNASLEKDKQALAAEVQKLKTDLQKLGGDNQGLQNQIANTKADNQKLTESITTLSNEKQQLLAEIANLKNEKQGLGADNKALTGENDKLKSEKESLLKQIHSLSADLNEALHTRDQDVNNIHGWKQRYDDLVAALGEPGKLVVEMRKRHEAIIANLLSLLED</sequence>
<organism evidence="3 4">
    <name type="scientific">Canariomyces notabilis</name>
    <dbReference type="NCBI Taxonomy" id="2074819"/>
    <lineage>
        <taxon>Eukaryota</taxon>
        <taxon>Fungi</taxon>
        <taxon>Dikarya</taxon>
        <taxon>Ascomycota</taxon>
        <taxon>Pezizomycotina</taxon>
        <taxon>Sordariomycetes</taxon>
        <taxon>Sordariomycetidae</taxon>
        <taxon>Sordariales</taxon>
        <taxon>Chaetomiaceae</taxon>
        <taxon>Canariomyces</taxon>
    </lineage>
</organism>
<reference evidence="3" key="2">
    <citation type="submission" date="2023-05" db="EMBL/GenBank/DDBJ databases">
        <authorList>
            <consortium name="Lawrence Berkeley National Laboratory"/>
            <person name="Steindorff A."/>
            <person name="Hensen N."/>
            <person name="Bonometti L."/>
            <person name="Westerberg I."/>
            <person name="Brannstrom I.O."/>
            <person name="Guillou S."/>
            <person name="Cros-Aarteil S."/>
            <person name="Calhoun S."/>
            <person name="Haridas S."/>
            <person name="Kuo A."/>
            <person name="Mondo S."/>
            <person name="Pangilinan J."/>
            <person name="Riley R."/>
            <person name="Labutti K."/>
            <person name="Andreopoulos B."/>
            <person name="Lipzen A."/>
            <person name="Chen C."/>
            <person name="Yanf M."/>
            <person name="Daum C."/>
            <person name="Ng V."/>
            <person name="Clum A."/>
            <person name="Ohm R."/>
            <person name="Martin F."/>
            <person name="Silar P."/>
            <person name="Natvig D."/>
            <person name="Lalanne C."/>
            <person name="Gautier V."/>
            <person name="Ament-Velasquez S.L."/>
            <person name="Kruys A."/>
            <person name="Hutchinson M.I."/>
            <person name="Powell A.J."/>
            <person name="Barry K."/>
            <person name="Miller A.N."/>
            <person name="Grigoriev I.V."/>
            <person name="Debuchy R."/>
            <person name="Gladieux P."/>
            <person name="Thoren M.H."/>
            <person name="Johannesson H."/>
        </authorList>
    </citation>
    <scope>NUCLEOTIDE SEQUENCE</scope>
    <source>
        <strain evidence="3">CBS 508.74</strain>
    </source>
</reference>
<dbReference type="EMBL" id="MU853336">
    <property type="protein sequence ID" value="KAK4114634.1"/>
    <property type="molecule type" value="Genomic_DNA"/>
</dbReference>
<dbReference type="AlphaFoldDB" id="A0AAN6THR1"/>
<dbReference type="Pfam" id="PF09789">
    <property type="entry name" value="CC149"/>
    <property type="match status" value="1"/>
</dbReference>
<accession>A0AAN6THR1</accession>
<evidence type="ECO:0000256" key="1">
    <source>
        <dbReference type="SAM" id="Coils"/>
    </source>
</evidence>
<feature type="region of interest" description="Disordered" evidence="2">
    <location>
        <begin position="1"/>
        <end position="93"/>
    </location>
</feature>
<dbReference type="GeneID" id="89938836"/>
<gene>
    <name evidence="3" type="ORF">N656DRAFT_776807</name>
</gene>
<comment type="caution">
    <text evidence="3">The sequence shown here is derived from an EMBL/GenBank/DDBJ whole genome shotgun (WGS) entry which is preliminary data.</text>
</comment>
<keyword evidence="1" id="KW-0175">Coiled coil</keyword>
<evidence type="ECO:0000256" key="2">
    <source>
        <dbReference type="SAM" id="MobiDB-lite"/>
    </source>
</evidence>
<dbReference type="Proteomes" id="UP001302812">
    <property type="component" value="Unassembled WGS sequence"/>
</dbReference>
<dbReference type="Gene3D" id="1.10.287.1490">
    <property type="match status" value="1"/>
</dbReference>
<feature type="compositionally biased region" description="Low complexity" evidence="2">
    <location>
        <begin position="71"/>
        <end position="93"/>
    </location>
</feature>
<dbReference type="RefSeq" id="XP_064672204.1">
    <property type="nucleotide sequence ID" value="XM_064814711.1"/>
</dbReference>
<protein>
    <submittedName>
        <fullName evidence="3">Uncharacterized protein</fullName>
    </submittedName>
</protein>
<feature type="coiled-coil region" evidence="1">
    <location>
        <begin position="140"/>
        <end position="259"/>
    </location>
</feature>
<name>A0AAN6THR1_9PEZI</name>